<proteinExistence type="predicted"/>
<keyword evidence="3" id="KW-1185">Reference proteome</keyword>
<feature type="signal peptide" evidence="1">
    <location>
        <begin position="1"/>
        <end position="25"/>
    </location>
</feature>
<dbReference type="EMBL" id="BHZD01000001">
    <property type="protein sequence ID" value="GCD48317.1"/>
    <property type="molecule type" value="Genomic_DNA"/>
</dbReference>
<protein>
    <recommendedName>
        <fullName evidence="4">Lactococcin 972 family bacteriocin</fullName>
    </recommendedName>
</protein>
<sequence length="89" mass="8735">MLRNVAITLAGVTAAGFLAAGPAAADPGGGAAAAGAYGSGGYSSENTLGGYRHYNVGGPSGVTATGAAYAHSKASGEFDYGRYFKAVWR</sequence>
<dbReference type="RefSeq" id="WP_125058256.1">
    <property type="nucleotide sequence ID" value="NZ_BHZD01000001.1"/>
</dbReference>
<organism evidence="2 3">
    <name type="scientific">Streptomyces paromomycinus</name>
    <name type="common">Streptomyces rimosus subsp. paromomycinus</name>
    <dbReference type="NCBI Taxonomy" id="92743"/>
    <lineage>
        <taxon>Bacteria</taxon>
        <taxon>Bacillati</taxon>
        <taxon>Actinomycetota</taxon>
        <taxon>Actinomycetes</taxon>
        <taxon>Kitasatosporales</taxon>
        <taxon>Streptomycetaceae</taxon>
        <taxon>Streptomyces</taxon>
    </lineage>
</organism>
<name>A0A401WG75_STREY</name>
<keyword evidence="1" id="KW-0732">Signal</keyword>
<gene>
    <name evidence="2" type="ORF">GKJPGBOP_08114</name>
</gene>
<comment type="caution">
    <text evidence="2">The sequence shown here is derived from an EMBL/GenBank/DDBJ whole genome shotgun (WGS) entry which is preliminary data.</text>
</comment>
<evidence type="ECO:0000256" key="1">
    <source>
        <dbReference type="SAM" id="SignalP"/>
    </source>
</evidence>
<reference evidence="2 3" key="1">
    <citation type="submission" date="2018-11" db="EMBL/GenBank/DDBJ databases">
        <title>Whole genome sequence of Streptomyces paromomycinus NBRC 15454(T).</title>
        <authorList>
            <person name="Komaki H."/>
            <person name="Tamura T."/>
        </authorList>
    </citation>
    <scope>NUCLEOTIDE SEQUENCE [LARGE SCALE GENOMIC DNA]</scope>
    <source>
        <strain evidence="2 3">NBRC 15454</strain>
    </source>
</reference>
<evidence type="ECO:0008006" key="4">
    <source>
        <dbReference type="Google" id="ProtNLM"/>
    </source>
</evidence>
<evidence type="ECO:0000313" key="2">
    <source>
        <dbReference type="EMBL" id="GCD48317.1"/>
    </source>
</evidence>
<feature type="chain" id="PRO_5019126835" description="Lactococcin 972 family bacteriocin" evidence="1">
    <location>
        <begin position="26"/>
        <end position="89"/>
    </location>
</feature>
<dbReference type="Proteomes" id="UP000286746">
    <property type="component" value="Unassembled WGS sequence"/>
</dbReference>
<dbReference type="AlphaFoldDB" id="A0A401WG75"/>
<accession>A0A401WG75</accession>
<evidence type="ECO:0000313" key="3">
    <source>
        <dbReference type="Proteomes" id="UP000286746"/>
    </source>
</evidence>